<dbReference type="Pfam" id="PF02518">
    <property type="entry name" value="HATPase_c"/>
    <property type="match status" value="1"/>
</dbReference>
<evidence type="ECO:0000256" key="4">
    <source>
        <dbReference type="ARBA" id="ARBA00022679"/>
    </source>
</evidence>
<dbReference type="InterPro" id="IPR052162">
    <property type="entry name" value="Sensor_kinase/Photoreceptor"/>
</dbReference>
<dbReference type="InterPro" id="IPR004358">
    <property type="entry name" value="Sig_transdc_His_kin-like_C"/>
</dbReference>
<dbReference type="SMART" id="SM00091">
    <property type="entry name" value="PAS"/>
    <property type="match status" value="1"/>
</dbReference>
<evidence type="ECO:0000259" key="8">
    <source>
        <dbReference type="PROSITE" id="PS50113"/>
    </source>
</evidence>
<protein>
    <recommendedName>
        <fullName evidence="2">histidine kinase</fullName>
        <ecNumber evidence="2">2.7.13.3</ecNumber>
    </recommendedName>
</protein>
<dbReference type="InterPro" id="IPR029016">
    <property type="entry name" value="GAF-like_dom_sf"/>
</dbReference>
<name>A0ABT8M6X3_9EURY</name>
<dbReference type="PROSITE" id="PS50109">
    <property type="entry name" value="HIS_KIN"/>
    <property type="match status" value="1"/>
</dbReference>
<dbReference type="NCBIfam" id="TIGR00229">
    <property type="entry name" value="sensory_box"/>
    <property type="match status" value="1"/>
</dbReference>
<dbReference type="SUPFAM" id="SSF55785">
    <property type="entry name" value="PYP-like sensor domain (PAS domain)"/>
    <property type="match status" value="1"/>
</dbReference>
<evidence type="ECO:0000256" key="3">
    <source>
        <dbReference type="ARBA" id="ARBA00022553"/>
    </source>
</evidence>
<sequence length="819" mass="91256">MQYYFITHNISPPIKYRGHSITVNTTESYVFDPIETFSVPGEPDTGVLVIDRTRNTIWADRLLQEIFRMPCSADIDRNAVQAVGKYLLPRLQDRTCRHQLESLLNARRTSLLSECRIQTASGDLCRFVCSGQQTGVPLYPDLIVVRFRKIPEEATEEHPGLSDTSAAAGREARFHILAEISRLLDIGTLPSEEIFRMTAGLLPGCFAPHGETHARIVIGEAVYGSPLPETPRKAEAEITVHGDRAGAVEVAYTDTGGAEPTDPFCKEDFLLLQVVAGMLGRLLDRMRIEETLGRQAALIDLTNDTVTVCDMDDRILFWNRGAEEEYGWRRDEVLGQKIHDLLQTRSPRPLDAIRADLLRTGRWEGELVQARRDGSRLVVASRWALQRADDGTPVSILETNTNITGKKRAEAEVQKQNSHLAMLNQIISASASSLSFDELLETSLEKTLDLLSCGVGITYALDAERTRALPRCRHGTPASLHARQRSINVHHWPYNFVFIGGQARYLEQREDLGMIEAGILQEYGVSTLACIPLIAESIVVGALFIGDAEKSAFSPGEKNLLEAIGKEIGAGVLRSILHKRLETANREANLYLDIMIHDIRNAENVASLYSDLLVEMLDGQAAEYAEKVRGSIMKGTDIIRHVSAIRKIRQESVALEPVSLDPVVKNLLLNRPGVTVASGGRPQEVWADEFLFEVFERLVDNSIRFAGPDAEIVMRLEECDDEVVVSVEDTGPGVADDAKEAIFYRFDREKNQGSGKGLGLYIARMLVERYGGRIWVENRVEGRPDLGAAFRFTLRIVEADLDRPRYSEADEAAEDEREL</sequence>
<dbReference type="PANTHER" id="PTHR43304">
    <property type="entry name" value="PHYTOCHROME-LIKE PROTEIN CPH1"/>
    <property type="match status" value="1"/>
</dbReference>
<dbReference type="EMBL" id="VCYH01000001">
    <property type="protein sequence ID" value="MDN7023682.1"/>
    <property type="molecule type" value="Genomic_DNA"/>
</dbReference>
<dbReference type="Proteomes" id="UP001168338">
    <property type="component" value="Unassembled WGS sequence"/>
</dbReference>
<organism evidence="9 10">
    <name type="scientific">Methanoculleus frigidifontis</name>
    <dbReference type="NCBI Taxonomy" id="2584085"/>
    <lineage>
        <taxon>Archaea</taxon>
        <taxon>Methanobacteriati</taxon>
        <taxon>Methanobacteriota</taxon>
        <taxon>Stenosarchaea group</taxon>
        <taxon>Methanomicrobia</taxon>
        <taxon>Methanomicrobiales</taxon>
        <taxon>Methanomicrobiaceae</taxon>
        <taxon>Methanoculleus</taxon>
    </lineage>
</organism>
<dbReference type="PRINTS" id="PR00344">
    <property type="entry name" value="BCTRLSENSOR"/>
</dbReference>
<evidence type="ECO:0000259" key="6">
    <source>
        <dbReference type="PROSITE" id="PS50109"/>
    </source>
</evidence>
<dbReference type="PROSITE" id="PS50112">
    <property type="entry name" value="PAS"/>
    <property type="match status" value="1"/>
</dbReference>
<dbReference type="GO" id="GO:0016301">
    <property type="term" value="F:kinase activity"/>
    <property type="evidence" value="ECO:0007669"/>
    <property type="project" value="UniProtKB-KW"/>
</dbReference>
<dbReference type="PANTHER" id="PTHR43304:SF1">
    <property type="entry name" value="PAC DOMAIN-CONTAINING PROTEIN"/>
    <property type="match status" value="1"/>
</dbReference>
<evidence type="ECO:0000259" key="7">
    <source>
        <dbReference type="PROSITE" id="PS50112"/>
    </source>
</evidence>
<evidence type="ECO:0000256" key="2">
    <source>
        <dbReference type="ARBA" id="ARBA00012438"/>
    </source>
</evidence>
<dbReference type="InterPro" id="IPR003594">
    <property type="entry name" value="HATPase_dom"/>
</dbReference>
<dbReference type="Pfam" id="PF01590">
    <property type="entry name" value="GAF"/>
    <property type="match status" value="1"/>
</dbReference>
<accession>A0ABT8M6X3</accession>
<keyword evidence="5 9" id="KW-0418">Kinase</keyword>
<dbReference type="SUPFAM" id="SSF55874">
    <property type="entry name" value="ATPase domain of HSP90 chaperone/DNA topoisomerase II/histidine kinase"/>
    <property type="match status" value="1"/>
</dbReference>
<evidence type="ECO:0000256" key="5">
    <source>
        <dbReference type="ARBA" id="ARBA00022777"/>
    </source>
</evidence>
<dbReference type="InterPro" id="IPR036890">
    <property type="entry name" value="HATPase_C_sf"/>
</dbReference>
<dbReference type="Gene3D" id="3.30.450.40">
    <property type="match status" value="1"/>
</dbReference>
<comment type="caution">
    <text evidence="9">The sequence shown here is derived from an EMBL/GenBank/DDBJ whole genome shotgun (WGS) entry which is preliminary data.</text>
</comment>
<comment type="catalytic activity">
    <reaction evidence="1">
        <text>ATP + protein L-histidine = ADP + protein N-phospho-L-histidine.</text>
        <dbReference type="EC" id="2.7.13.3"/>
    </reaction>
</comment>
<proteinExistence type="predicted"/>
<evidence type="ECO:0000313" key="10">
    <source>
        <dbReference type="Proteomes" id="UP001168338"/>
    </source>
</evidence>
<feature type="domain" description="PAC" evidence="8">
    <location>
        <begin position="361"/>
        <end position="415"/>
    </location>
</feature>
<dbReference type="SMART" id="SM00387">
    <property type="entry name" value="HATPase_c"/>
    <property type="match status" value="1"/>
</dbReference>
<dbReference type="Gene3D" id="3.30.565.10">
    <property type="entry name" value="Histidine kinase-like ATPase, C-terminal domain"/>
    <property type="match status" value="1"/>
</dbReference>
<dbReference type="InterPro" id="IPR000014">
    <property type="entry name" value="PAS"/>
</dbReference>
<keyword evidence="3" id="KW-0597">Phosphoprotein</keyword>
<dbReference type="InterPro" id="IPR005467">
    <property type="entry name" value="His_kinase_dom"/>
</dbReference>
<keyword evidence="10" id="KW-1185">Reference proteome</keyword>
<evidence type="ECO:0000256" key="1">
    <source>
        <dbReference type="ARBA" id="ARBA00000085"/>
    </source>
</evidence>
<feature type="domain" description="PAS" evidence="7">
    <location>
        <begin position="291"/>
        <end position="361"/>
    </location>
</feature>
<dbReference type="Pfam" id="PF13426">
    <property type="entry name" value="PAS_9"/>
    <property type="match status" value="1"/>
</dbReference>
<feature type="domain" description="Histidine kinase" evidence="6">
    <location>
        <begin position="691"/>
        <end position="798"/>
    </location>
</feature>
<dbReference type="Gene3D" id="3.30.450.20">
    <property type="entry name" value="PAS domain"/>
    <property type="match status" value="1"/>
</dbReference>
<gene>
    <name evidence="9" type="ORF">FGU65_02005</name>
</gene>
<keyword evidence="4" id="KW-0808">Transferase</keyword>
<dbReference type="CDD" id="cd00130">
    <property type="entry name" value="PAS"/>
    <property type="match status" value="1"/>
</dbReference>
<dbReference type="InterPro" id="IPR000700">
    <property type="entry name" value="PAS-assoc_C"/>
</dbReference>
<evidence type="ECO:0000313" key="9">
    <source>
        <dbReference type="EMBL" id="MDN7023682.1"/>
    </source>
</evidence>
<dbReference type="InterPro" id="IPR003018">
    <property type="entry name" value="GAF"/>
</dbReference>
<dbReference type="InterPro" id="IPR035965">
    <property type="entry name" value="PAS-like_dom_sf"/>
</dbReference>
<dbReference type="SUPFAM" id="SSF55781">
    <property type="entry name" value="GAF domain-like"/>
    <property type="match status" value="1"/>
</dbReference>
<dbReference type="EC" id="2.7.13.3" evidence="2"/>
<reference evidence="9" key="1">
    <citation type="submission" date="2019-05" db="EMBL/GenBank/DDBJ databases">
        <title>Methanoculleus sp. FWC-SCC1, a methanogenic archaeon isolated from deep marine cold seep.</title>
        <authorList>
            <person name="Chen Y.-W."/>
            <person name="Chen S.-C."/>
            <person name="Teng N.-H."/>
            <person name="Lai M.-C."/>
        </authorList>
    </citation>
    <scope>NUCLEOTIDE SEQUENCE</scope>
    <source>
        <strain evidence="9">FWC-SCC1</strain>
    </source>
</reference>
<dbReference type="PROSITE" id="PS50113">
    <property type="entry name" value="PAC"/>
    <property type="match status" value="1"/>
</dbReference>